<accession>A0ABY4Y866</accession>
<protein>
    <submittedName>
        <fullName evidence="1">Uncharacterized protein</fullName>
    </submittedName>
</protein>
<sequence>MVNYKIKIFFYILLFSVHFTTYGSAEKIVVERYEQWSHPVLAVFKKYGISLYKVSYSLDGTCPTFYARLKYCPDPRAPVSEIYYKKIYMAILKANSFFPYALVSEEDNLRINVGWRDKERHELFVQSDKAVSPSLCKNGQGNPDDETFKVNPMLKKQIMNSPLKASLRRKDGKLFIAYLYAENERIEQHNSIACRTAEKLKGTIKTGDYYFYLYDVKADSFFPSRTRVLRTYSPTDMSSKRARPFVFRGNPGQSDALIISQSTGCSTRMYEAYGFWNDGASLSQYSFKGKGREAFQIFGKIQQKTNKDKEITIFQADAEKKEKFELSVSSSLGMFQLKNLAAVK</sequence>
<organism evidence="1 2">
    <name type="scientific">Legionella lytica</name>
    <dbReference type="NCBI Taxonomy" id="96232"/>
    <lineage>
        <taxon>Bacteria</taxon>
        <taxon>Pseudomonadati</taxon>
        <taxon>Pseudomonadota</taxon>
        <taxon>Gammaproteobacteria</taxon>
        <taxon>Legionellales</taxon>
        <taxon>Legionellaceae</taxon>
        <taxon>Legionella</taxon>
    </lineage>
</organism>
<gene>
    <name evidence="1" type="ORF">J2N86_13715</name>
</gene>
<dbReference type="EMBL" id="CP071527">
    <property type="protein sequence ID" value="USQ13714.1"/>
    <property type="molecule type" value="Genomic_DNA"/>
</dbReference>
<reference evidence="1" key="1">
    <citation type="submission" date="2021-03" db="EMBL/GenBank/DDBJ databases">
        <title>Legionella lytica PCM 2298.</title>
        <authorList>
            <person name="Koper P."/>
        </authorList>
    </citation>
    <scope>NUCLEOTIDE SEQUENCE</scope>
    <source>
        <strain evidence="1">PCM 2298</strain>
    </source>
</reference>
<keyword evidence="2" id="KW-1185">Reference proteome</keyword>
<proteinExistence type="predicted"/>
<evidence type="ECO:0000313" key="2">
    <source>
        <dbReference type="Proteomes" id="UP001057474"/>
    </source>
</evidence>
<dbReference type="Proteomes" id="UP001057474">
    <property type="component" value="Chromosome"/>
</dbReference>
<name>A0ABY4Y866_9GAMM</name>
<dbReference type="RefSeq" id="WP_252580032.1">
    <property type="nucleotide sequence ID" value="NZ_CP071527.1"/>
</dbReference>
<evidence type="ECO:0000313" key="1">
    <source>
        <dbReference type="EMBL" id="USQ13714.1"/>
    </source>
</evidence>